<dbReference type="InterPro" id="IPR025504">
    <property type="entry name" value="GLUCM_C"/>
</dbReference>
<evidence type="ECO:0000313" key="3">
    <source>
        <dbReference type="Proteomes" id="UP000315700"/>
    </source>
</evidence>
<dbReference type="OrthoDB" id="1668885at2"/>
<organism evidence="2 3">
    <name type="scientific">Caulifigura coniformis</name>
    <dbReference type="NCBI Taxonomy" id="2527983"/>
    <lineage>
        <taxon>Bacteria</taxon>
        <taxon>Pseudomonadati</taxon>
        <taxon>Planctomycetota</taxon>
        <taxon>Planctomycetia</taxon>
        <taxon>Planctomycetales</taxon>
        <taxon>Planctomycetaceae</taxon>
        <taxon>Caulifigura</taxon>
    </lineage>
</organism>
<accession>A0A517S9Y6</accession>
<dbReference type="PANTHER" id="PTHR32022:SF10">
    <property type="entry name" value="D-GLUTAMATE CYCLASE, MITOCHONDRIAL"/>
    <property type="match status" value="1"/>
</dbReference>
<sequence>MRDLDSLLADIEQLIRCDHAGRGLLCKDTAHWRQGDLARAARSLLDRPGAVAIITGFAVPFPDGPIAETDGPLGAALLGEVLHRLGRKVVLVTDDVCAGALRVAASASGLPDGCVEAMPLAEEFPDRWVAAFFARHSLDHLIAIERVGPSHTVASVLRQPRSAALTAAEFERRVPPGHRDHCHNMRGEIIDRLTAPLHRLFDLAAELPDPPATIGVGDGGNEIGLGSLPWEDIAGRLKGPQADWLPCRIATGNTILAGVSNWGAMALAAAVAVMAGRPEIAREWTVERQQRVLETLVSDGPAVDGATRLAQPTVDGLTVDVYLEPWRAIERLLT</sequence>
<dbReference type="Pfam" id="PF14336">
    <property type="entry name" value="GLUCM-like_C"/>
    <property type="match status" value="1"/>
</dbReference>
<reference evidence="2 3" key="1">
    <citation type="submission" date="2019-02" db="EMBL/GenBank/DDBJ databases">
        <title>Deep-cultivation of Planctomycetes and their phenomic and genomic characterization uncovers novel biology.</title>
        <authorList>
            <person name="Wiegand S."/>
            <person name="Jogler M."/>
            <person name="Boedeker C."/>
            <person name="Pinto D."/>
            <person name="Vollmers J."/>
            <person name="Rivas-Marin E."/>
            <person name="Kohn T."/>
            <person name="Peeters S.H."/>
            <person name="Heuer A."/>
            <person name="Rast P."/>
            <person name="Oberbeckmann S."/>
            <person name="Bunk B."/>
            <person name="Jeske O."/>
            <person name="Meyerdierks A."/>
            <person name="Storesund J.E."/>
            <person name="Kallscheuer N."/>
            <person name="Luecker S."/>
            <person name="Lage O.M."/>
            <person name="Pohl T."/>
            <person name="Merkel B.J."/>
            <person name="Hornburger P."/>
            <person name="Mueller R.-W."/>
            <person name="Bruemmer F."/>
            <person name="Labrenz M."/>
            <person name="Spormann A.M."/>
            <person name="Op den Camp H."/>
            <person name="Overmann J."/>
            <person name="Amann R."/>
            <person name="Jetten M.S.M."/>
            <person name="Mascher T."/>
            <person name="Medema M.H."/>
            <person name="Devos D.P."/>
            <person name="Kaster A.-K."/>
            <person name="Ovreas L."/>
            <person name="Rohde M."/>
            <person name="Galperin M.Y."/>
            <person name="Jogler C."/>
        </authorList>
    </citation>
    <scope>NUCLEOTIDE SEQUENCE [LARGE SCALE GENOMIC DNA]</scope>
    <source>
        <strain evidence="2 3">Pan44</strain>
    </source>
</reference>
<dbReference type="EMBL" id="CP036271">
    <property type="protein sequence ID" value="QDT52896.1"/>
    <property type="molecule type" value="Genomic_DNA"/>
</dbReference>
<proteinExistence type="predicted"/>
<dbReference type="AlphaFoldDB" id="A0A517S9Y6"/>
<keyword evidence="3" id="KW-1185">Reference proteome</keyword>
<name>A0A517S9Y6_9PLAN</name>
<evidence type="ECO:0000313" key="2">
    <source>
        <dbReference type="EMBL" id="QDT52896.1"/>
    </source>
</evidence>
<dbReference type="InParanoid" id="A0A517S9Y6"/>
<dbReference type="KEGG" id="ccos:Pan44_09090"/>
<dbReference type="PANTHER" id="PTHR32022">
    <property type="entry name" value="D-GLUTAMATE CYCLASE, MITOCHONDRIAL"/>
    <property type="match status" value="1"/>
</dbReference>
<dbReference type="RefSeq" id="WP_145027634.1">
    <property type="nucleotide sequence ID" value="NZ_CP036271.1"/>
</dbReference>
<protein>
    <recommendedName>
        <fullName evidence="1">D-glutamate cyclase-like C-terminal domain-containing protein</fullName>
    </recommendedName>
</protein>
<dbReference type="Proteomes" id="UP000315700">
    <property type="component" value="Chromosome"/>
</dbReference>
<feature type="domain" description="D-glutamate cyclase-like C-terminal" evidence="1">
    <location>
        <begin position="11"/>
        <end position="321"/>
    </location>
</feature>
<gene>
    <name evidence="2" type="ORF">Pan44_09090</name>
</gene>
<evidence type="ECO:0000259" key="1">
    <source>
        <dbReference type="Pfam" id="PF14336"/>
    </source>
</evidence>
<dbReference type="Gene3D" id="3.90.1640.20">
    <property type="entry name" value="TON_0340"/>
    <property type="match status" value="1"/>
</dbReference>